<dbReference type="InterPro" id="IPR036390">
    <property type="entry name" value="WH_DNA-bd_sf"/>
</dbReference>
<evidence type="ECO:0000256" key="2">
    <source>
        <dbReference type="ARBA" id="ARBA00006479"/>
    </source>
</evidence>
<name>A0A2V3VWR3_9BACI</name>
<gene>
    <name evidence="4" type="ORF">DFR56_12319</name>
</gene>
<evidence type="ECO:0000256" key="3">
    <source>
        <dbReference type="ARBA" id="ARBA00022629"/>
    </source>
</evidence>
<dbReference type="Proteomes" id="UP000247978">
    <property type="component" value="Unassembled WGS sequence"/>
</dbReference>
<dbReference type="Pfam" id="PF13412">
    <property type="entry name" value="HTH_24"/>
    <property type="match status" value="1"/>
</dbReference>
<keyword evidence="3" id="KW-0859">Xylose metabolism</keyword>
<evidence type="ECO:0000256" key="1">
    <source>
        <dbReference type="ARBA" id="ARBA00002486"/>
    </source>
</evidence>
<evidence type="ECO:0000313" key="5">
    <source>
        <dbReference type="Proteomes" id="UP000247978"/>
    </source>
</evidence>
<accession>A0A2V3VWR3</accession>
<dbReference type="InterPro" id="IPR036388">
    <property type="entry name" value="WH-like_DNA-bd_sf"/>
</dbReference>
<dbReference type="RefSeq" id="WP_211320660.1">
    <property type="nucleotide sequence ID" value="NZ_JBHUHB010000001.1"/>
</dbReference>
<dbReference type="InterPro" id="IPR000600">
    <property type="entry name" value="ROK"/>
</dbReference>
<dbReference type="AlphaFoldDB" id="A0A2V3VWR3"/>
<dbReference type="SUPFAM" id="SSF46785">
    <property type="entry name" value="Winged helix' DNA-binding domain"/>
    <property type="match status" value="1"/>
</dbReference>
<dbReference type="Gene3D" id="1.10.10.10">
    <property type="entry name" value="Winged helix-like DNA-binding domain superfamily/Winged helix DNA-binding domain"/>
    <property type="match status" value="1"/>
</dbReference>
<comment type="caution">
    <text evidence="4">The sequence shown here is derived from an EMBL/GenBank/DDBJ whole genome shotgun (WGS) entry which is preliminary data.</text>
</comment>
<dbReference type="EMBL" id="QJJQ01000023">
    <property type="protein sequence ID" value="PXW80979.1"/>
    <property type="molecule type" value="Genomic_DNA"/>
</dbReference>
<comment type="function">
    <text evidence="1">Transcriptional repressor of xylose-utilizing enzymes.</text>
</comment>
<comment type="similarity">
    <text evidence="2">Belongs to the ROK (NagC/XylR) family.</text>
</comment>
<dbReference type="PANTHER" id="PTHR18964:SF149">
    <property type="entry name" value="BIFUNCTIONAL UDP-N-ACETYLGLUCOSAMINE 2-EPIMERASE_N-ACETYLMANNOSAMINE KINASE"/>
    <property type="match status" value="1"/>
</dbReference>
<keyword evidence="3" id="KW-0119">Carbohydrate metabolism</keyword>
<organism evidence="4 5">
    <name type="scientific">Pseudogracilibacillus auburnensis</name>
    <dbReference type="NCBI Taxonomy" id="1494959"/>
    <lineage>
        <taxon>Bacteria</taxon>
        <taxon>Bacillati</taxon>
        <taxon>Bacillota</taxon>
        <taxon>Bacilli</taxon>
        <taxon>Bacillales</taxon>
        <taxon>Bacillaceae</taxon>
        <taxon>Pseudogracilibacillus</taxon>
    </lineage>
</organism>
<dbReference type="SUPFAM" id="SSF53067">
    <property type="entry name" value="Actin-like ATPase domain"/>
    <property type="match status" value="1"/>
</dbReference>
<reference evidence="4 5" key="1">
    <citation type="submission" date="2018-05" db="EMBL/GenBank/DDBJ databases">
        <title>Genomic Encyclopedia of Type Strains, Phase IV (KMG-IV): sequencing the most valuable type-strain genomes for metagenomic binning, comparative biology and taxonomic classification.</title>
        <authorList>
            <person name="Goeker M."/>
        </authorList>
    </citation>
    <scope>NUCLEOTIDE SEQUENCE [LARGE SCALE GENOMIC DNA]</scope>
    <source>
        <strain evidence="4 5">DSM 28556</strain>
    </source>
</reference>
<keyword evidence="5" id="KW-1185">Reference proteome</keyword>
<dbReference type="GO" id="GO:0042732">
    <property type="term" value="P:D-xylose metabolic process"/>
    <property type="evidence" value="ECO:0007669"/>
    <property type="project" value="UniProtKB-KW"/>
</dbReference>
<dbReference type="PANTHER" id="PTHR18964">
    <property type="entry name" value="ROK (REPRESSOR, ORF, KINASE) FAMILY"/>
    <property type="match status" value="1"/>
</dbReference>
<evidence type="ECO:0000313" key="4">
    <source>
        <dbReference type="EMBL" id="PXW80979.1"/>
    </source>
</evidence>
<dbReference type="Gene3D" id="3.30.420.40">
    <property type="match status" value="2"/>
</dbReference>
<proteinExistence type="inferred from homology"/>
<sequence length="407" mass="44831">MLKRILSLSTQKGDNLKSVYYIVANESGLTRTEIAERAGLRLSTCFRLTDELLESGLIYESGEAESRGGRKAIKLAISPKVNYLVGIDISRTYTKVLLLELNLTIAEEKSFVMNETSTPDVIIQKIIFTIYSMLKKQKLDVNSLLGIGVSAIGPLDTVKGMIINPQQFPASGWTDVPIVKLLKEEFASQVILDYGENTALKAENRLGIARSDRTVIHINKGIGIRLGLMINGEIIRSESKAGAFGQGHMVVDIHGRKCTCGNYGCMCAYSTIPALIKEVQFQLKRGANSLLQNRVEECSALTFSDIVRGLEEGDQLCKEVVRNAAYFSAAGLANLITIFQPSRVILSGPIYRKLDLFYKVSVEKAKERYSKLFPHLDVTFSQGALGEDATAIGSGSVVFESFFDKYK</sequence>
<dbReference type="InterPro" id="IPR043129">
    <property type="entry name" value="ATPase_NBD"/>
</dbReference>
<dbReference type="Pfam" id="PF00480">
    <property type="entry name" value="ROK"/>
    <property type="match status" value="1"/>
</dbReference>
<protein>
    <submittedName>
        <fullName evidence="4">Transcriptional regulator /xylose repressor XylR</fullName>
    </submittedName>
</protein>